<dbReference type="AlphaFoldDB" id="A0AAD7IZL8"/>
<dbReference type="GO" id="GO:0003677">
    <property type="term" value="F:DNA binding"/>
    <property type="evidence" value="ECO:0007669"/>
    <property type="project" value="InterPro"/>
</dbReference>
<reference evidence="5" key="1">
    <citation type="submission" date="2023-03" db="EMBL/GenBank/DDBJ databases">
        <title>Massive genome expansion in bonnet fungi (Mycena s.s.) driven by repeated elements and novel gene families across ecological guilds.</title>
        <authorList>
            <consortium name="Lawrence Berkeley National Laboratory"/>
            <person name="Harder C.B."/>
            <person name="Miyauchi S."/>
            <person name="Viragh M."/>
            <person name="Kuo A."/>
            <person name="Thoen E."/>
            <person name="Andreopoulos B."/>
            <person name="Lu D."/>
            <person name="Skrede I."/>
            <person name="Drula E."/>
            <person name="Henrissat B."/>
            <person name="Morin E."/>
            <person name="Kohler A."/>
            <person name="Barry K."/>
            <person name="LaButti K."/>
            <person name="Morin E."/>
            <person name="Salamov A."/>
            <person name="Lipzen A."/>
            <person name="Mereny Z."/>
            <person name="Hegedus B."/>
            <person name="Baldrian P."/>
            <person name="Stursova M."/>
            <person name="Weitz H."/>
            <person name="Taylor A."/>
            <person name="Grigoriev I.V."/>
            <person name="Nagy L.G."/>
            <person name="Martin F."/>
            <person name="Kauserud H."/>
        </authorList>
    </citation>
    <scope>NUCLEOTIDE SEQUENCE</scope>
    <source>
        <strain evidence="5">CBHHK188m</strain>
    </source>
</reference>
<evidence type="ECO:0000259" key="4">
    <source>
        <dbReference type="PROSITE" id="PS50048"/>
    </source>
</evidence>
<keyword evidence="2" id="KW-0539">Nucleus</keyword>
<evidence type="ECO:0000256" key="1">
    <source>
        <dbReference type="ARBA" id="ARBA00022723"/>
    </source>
</evidence>
<dbReference type="SMART" id="SM00906">
    <property type="entry name" value="Fungal_trans"/>
    <property type="match status" value="1"/>
</dbReference>
<sequence length="772" mass="86810">MPTTRSSRASTSMDMEPIVPGTKRRRLRGACDICKQRKVRCDRGHIPGNRCSNCISFNSECNTSTTATTSAALKESKPLQDITHFAKSPQCHVDALITQGASYIADADVRRVLIDVAYYARGLESELASHKHSSFPSLVSTTPPDNREQDEPQDELDMSSLTERFDRFRLDSELTRYFGKSSHLELIDTAIEVKENFIAAIALPEERVRPTKRPLFWHTPWEYEHLAREEVLPPLTFPEPDLLQHLVFLFFRRVNILLCLLHQPTFERSLTAGLHLVDRDFGCTVLGVCALGAKYTDDPRVLLEGTNTQLSAGWKYFCQLQPLQRSLVKPITLYGAHTLCLYVCYLQGSSMPDGIWAVGGAAMRYLQEIGIHRRQRHADKRVGEAWKRVFWLLVCADVLGSSATTRPLTISTSDIDLDYPVECDDEYWESADPTTAFKQPPGKPSVVSYTIAYLKLIEILRMAQRTIYLVKPSDRPPDWPRTAMAALDSALNEWLDMVPDHLRWDPHIEDPIFATQSAILYARYYGVRIHIHRMFLAPPVNNNKMDLSLSNYPSLAICASSARACNHVMNVVVRRGLLCYPLALNCVFDSCIVLLLHVWRSRQGALSADRQKCLQDVDMGLRFFRAYETRWQIAGRAHDSITELMGTANIDWPLTENPLKRGADTHSGAYLASDHAEQQTHQVYSAPLGDPIVEPGMSAFHEADSLSALPISTEDLGRLPVYEPFNWAADPFADLTPLSTGAALGYDASWDNWADYLTSVDGLMSALDNPSM</sequence>
<comment type="caution">
    <text evidence="5">The sequence shown here is derived from an EMBL/GenBank/DDBJ whole genome shotgun (WGS) entry which is preliminary data.</text>
</comment>
<name>A0AAD7IZL8_9AGAR</name>
<dbReference type="CDD" id="cd12148">
    <property type="entry name" value="fungal_TF_MHR"/>
    <property type="match status" value="1"/>
</dbReference>
<feature type="region of interest" description="Disordered" evidence="3">
    <location>
        <begin position="1"/>
        <end position="21"/>
    </location>
</feature>
<organism evidence="5 6">
    <name type="scientific">Mycena maculata</name>
    <dbReference type="NCBI Taxonomy" id="230809"/>
    <lineage>
        <taxon>Eukaryota</taxon>
        <taxon>Fungi</taxon>
        <taxon>Dikarya</taxon>
        <taxon>Basidiomycota</taxon>
        <taxon>Agaricomycotina</taxon>
        <taxon>Agaricomycetes</taxon>
        <taxon>Agaricomycetidae</taxon>
        <taxon>Agaricales</taxon>
        <taxon>Marasmiineae</taxon>
        <taxon>Mycenaceae</taxon>
        <taxon>Mycena</taxon>
    </lineage>
</organism>
<dbReference type="PROSITE" id="PS00463">
    <property type="entry name" value="ZN2_CY6_FUNGAL_1"/>
    <property type="match status" value="1"/>
</dbReference>
<dbReference type="GO" id="GO:0006351">
    <property type="term" value="P:DNA-templated transcription"/>
    <property type="evidence" value="ECO:0007669"/>
    <property type="project" value="InterPro"/>
</dbReference>
<dbReference type="PANTHER" id="PTHR46910:SF38">
    <property type="entry name" value="ZN(2)-C6 FUNGAL-TYPE DOMAIN-CONTAINING PROTEIN"/>
    <property type="match status" value="1"/>
</dbReference>
<dbReference type="SUPFAM" id="SSF57701">
    <property type="entry name" value="Zn2/Cys6 DNA-binding domain"/>
    <property type="match status" value="1"/>
</dbReference>
<keyword evidence="1" id="KW-0479">Metal-binding</keyword>
<protein>
    <submittedName>
        <fullName evidence="5">Fungal-specific transcription factor domain-containing protein</fullName>
    </submittedName>
</protein>
<dbReference type="SMART" id="SM00066">
    <property type="entry name" value="GAL4"/>
    <property type="match status" value="1"/>
</dbReference>
<proteinExistence type="predicted"/>
<dbReference type="EMBL" id="JARJLG010000072">
    <property type="protein sequence ID" value="KAJ7753042.1"/>
    <property type="molecule type" value="Genomic_DNA"/>
</dbReference>
<dbReference type="Pfam" id="PF04082">
    <property type="entry name" value="Fungal_trans"/>
    <property type="match status" value="1"/>
</dbReference>
<accession>A0AAD7IZL8</accession>
<dbReference type="InterPro" id="IPR050987">
    <property type="entry name" value="AtrR-like"/>
</dbReference>
<dbReference type="Proteomes" id="UP001215280">
    <property type="component" value="Unassembled WGS sequence"/>
</dbReference>
<dbReference type="InterPro" id="IPR001138">
    <property type="entry name" value="Zn2Cys6_DnaBD"/>
</dbReference>
<feature type="domain" description="Zn(2)-C6 fungal-type" evidence="4">
    <location>
        <begin position="30"/>
        <end position="63"/>
    </location>
</feature>
<evidence type="ECO:0000313" key="5">
    <source>
        <dbReference type="EMBL" id="KAJ7753042.1"/>
    </source>
</evidence>
<feature type="compositionally biased region" description="Polar residues" evidence="3">
    <location>
        <begin position="134"/>
        <end position="144"/>
    </location>
</feature>
<dbReference type="Gene3D" id="4.10.240.10">
    <property type="entry name" value="Zn(2)-C6 fungal-type DNA-binding domain"/>
    <property type="match status" value="1"/>
</dbReference>
<feature type="region of interest" description="Disordered" evidence="3">
    <location>
        <begin position="134"/>
        <end position="155"/>
    </location>
</feature>
<dbReference type="InterPro" id="IPR007219">
    <property type="entry name" value="XnlR_reg_dom"/>
</dbReference>
<evidence type="ECO:0000256" key="2">
    <source>
        <dbReference type="ARBA" id="ARBA00023242"/>
    </source>
</evidence>
<dbReference type="GO" id="GO:0000981">
    <property type="term" value="F:DNA-binding transcription factor activity, RNA polymerase II-specific"/>
    <property type="evidence" value="ECO:0007669"/>
    <property type="project" value="InterPro"/>
</dbReference>
<dbReference type="Pfam" id="PF00172">
    <property type="entry name" value="Zn_clus"/>
    <property type="match status" value="1"/>
</dbReference>
<dbReference type="PROSITE" id="PS50048">
    <property type="entry name" value="ZN2_CY6_FUNGAL_2"/>
    <property type="match status" value="1"/>
</dbReference>
<feature type="compositionally biased region" description="Polar residues" evidence="3">
    <location>
        <begin position="1"/>
        <end position="13"/>
    </location>
</feature>
<gene>
    <name evidence="5" type="ORF">DFH07DRAFT_886843</name>
</gene>
<evidence type="ECO:0000256" key="3">
    <source>
        <dbReference type="SAM" id="MobiDB-lite"/>
    </source>
</evidence>
<keyword evidence="6" id="KW-1185">Reference proteome</keyword>
<dbReference type="CDD" id="cd00067">
    <property type="entry name" value="GAL4"/>
    <property type="match status" value="1"/>
</dbReference>
<dbReference type="GO" id="GO:0008270">
    <property type="term" value="F:zinc ion binding"/>
    <property type="evidence" value="ECO:0007669"/>
    <property type="project" value="InterPro"/>
</dbReference>
<dbReference type="PANTHER" id="PTHR46910">
    <property type="entry name" value="TRANSCRIPTION FACTOR PDR1"/>
    <property type="match status" value="1"/>
</dbReference>
<evidence type="ECO:0000313" key="6">
    <source>
        <dbReference type="Proteomes" id="UP001215280"/>
    </source>
</evidence>
<dbReference type="InterPro" id="IPR036864">
    <property type="entry name" value="Zn2-C6_fun-type_DNA-bd_sf"/>
</dbReference>